<sequence length="454" mass="51751">MTALDSGNWGLTPAMETGLFQKPQDRIFIIELENSIVSFINSNTESFQLRPMNSYYRLLSHQIAEYHNLNHVLARTQDSCVILFKGVNFKKTEGKPLLQELQLSKKPERTAFSNENIEKSNNNKIFRILKRKEVGNERDYKTDGSINLSSNNLATNSDQEQKVETDDKSSTDLEKERIEKERLYEQRKQEIFDKLNKNEDDGKSTNSSSSNDSDNEWSDWLNSDDANTQTSNGSISSQPPFNPYTTTTQSNKPHQQFHDCRRGRGGKRRGTGNYKDTYRVQNRRNKENGGYQSGYPSPYLMYSPSQMGGNSLPSYPMMYNPTGPTPSPASTPMIMGTNAVFMSPYMYNMNTQGSCSFGTPVPMYPSYQYQYQYQYNPQYPNGSYSNTPNYNSNNYTRSSANKYNQAQRKNSSSTEVLKCDDDSNNEEIRSVAVKGTPLTKDTNSTESKFSKLNI</sequence>
<dbReference type="AlphaFoldDB" id="A0AA35IVI9"/>
<dbReference type="SMART" id="SM00393">
    <property type="entry name" value="R3H"/>
    <property type="match status" value="1"/>
</dbReference>
<feature type="compositionally biased region" description="Basic and acidic residues" evidence="2">
    <location>
        <begin position="159"/>
        <end position="203"/>
    </location>
</feature>
<evidence type="ECO:0000256" key="2">
    <source>
        <dbReference type="SAM" id="MobiDB-lite"/>
    </source>
</evidence>
<dbReference type="Pfam" id="PF01424">
    <property type="entry name" value="R3H"/>
    <property type="match status" value="1"/>
</dbReference>
<dbReference type="PROSITE" id="PS51061">
    <property type="entry name" value="R3H"/>
    <property type="match status" value="1"/>
</dbReference>
<keyword evidence="5" id="KW-1185">Reference proteome</keyword>
<feature type="compositionally biased region" description="Polar residues" evidence="2">
    <location>
        <begin position="404"/>
        <end position="415"/>
    </location>
</feature>
<dbReference type="SUPFAM" id="SSF82708">
    <property type="entry name" value="R3H domain"/>
    <property type="match status" value="1"/>
</dbReference>
<keyword evidence="1" id="KW-0597">Phosphoprotein</keyword>
<dbReference type="GO" id="GO:0003676">
    <property type="term" value="F:nucleic acid binding"/>
    <property type="evidence" value="ECO:0007669"/>
    <property type="project" value="UniProtKB-UniRule"/>
</dbReference>
<feature type="compositionally biased region" description="Polar residues" evidence="2">
    <location>
        <begin position="226"/>
        <end position="254"/>
    </location>
</feature>
<reference evidence="4" key="1">
    <citation type="submission" date="2022-10" db="EMBL/GenBank/DDBJ databases">
        <authorList>
            <person name="Byrne P K."/>
        </authorList>
    </citation>
    <scope>NUCLEOTIDE SEQUENCE</scope>
    <source>
        <strain evidence="4">IFO1815</strain>
    </source>
</reference>
<dbReference type="PANTHER" id="PTHR15672">
    <property type="entry name" value="CAMP-REGULATED PHOSPHOPROTEIN 21 RELATED R3H DOMAIN CONTAINING PROTEIN"/>
    <property type="match status" value="1"/>
</dbReference>
<dbReference type="GeneID" id="80916936"/>
<evidence type="ECO:0000256" key="1">
    <source>
        <dbReference type="ARBA" id="ARBA00022553"/>
    </source>
</evidence>
<dbReference type="Gene3D" id="3.30.1370.50">
    <property type="entry name" value="R3H-like domain"/>
    <property type="match status" value="1"/>
</dbReference>
<gene>
    <name evidence="4" type="primary">SMKI04G0530</name>
    <name evidence="4" type="ORF">SMKI_04G0530</name>
</gene>
<feature type="region of interest" description="Disordered" evidence="2">
    <location>
        <begin position="404"/>
        <end position="454"/>
    </location>
</feature>
<dbReference type="Proteomes" id="UP001161438">
    <property type="component" value="Chromosome 4"/>
</dbReference>
<dbReference type="CDD" id="cd02642">
    <property type="entry name" value="R3H_encore_like"/>
    <property type="match status" value="1"/>
</dbReference>
<protein>
    <recommendedName>
        <fullName evidence="3">R3H domain-containing protein</fullName>
    </recommendedName>
</protein>
<proteinExistence type="predicted"/>
<dbReference type="InterPro" id="IPR036867">
    <property type="entry name" value="R3H_dom_sf"/>
</dbReference>
<accession>A0AA35IVI9</accession>
<evidence type="ECO:0000259" key="3">
    <source>
        <dbReference type="PROSITE" id="PS51061"/>
    </source>
</evidence>
<feature type="compositionally biased region" description="Polar residues" evidence="2">
    <location>
        <begin position="144"/>
        <end position="158"/>
    </location>
</feature>
<evidence type="ECO:0000313" key="5">
    <source>
        <dbReference type="Proteomes" id="UP001161438"/>
    </source>
</evidence>
<name>A0AA35IVI9_SACMI</name>
<feature type="region of interest" description="Disordered" evidence="2">
    <location>
        <begin position="139"/>
        <end position="297"/>
    </location>
</feature>
<dbReference type="GO" id="GO:0006012">
    <property type="term" value="P:galactose metabolic process"/>
    <property type="evidence" value="ECO:0007669"/>
    <property type="project" value="TreeGrafter"/>
</dbReference>
<feature type="compositionally biased region" description="Polar residues" evidence="2">
    <location>
        <begin position="439"/>
        <end position="454"/>
    </location>
</feature>
<dbReference type="PANTHER" id="PTHR15672:SF8">
    <property type="entry name" value="PROTEIN ENCORE"/>
    <property type="match status" value="1"/>
</dbReference>
<dbReference type="InterPro" id="IPR001374">
    <property type="entry name" value="R3H_dom"/>
</dbReference>
<dbReference type="RefSeq" id="XP_056080840.1">
    <property type="nucleotide sequence ID" value="XM_056226578.1"/>
</dbReference>
<evidence type="ECO:0000313" key="4">
    <source>
        <dbReference type="EMBL" id="CAI4037723.1"/>
    </source>
</evidence>
<organism evidence="4 5">
    <name type="scientific">Saccharomyces mikatae IFO 1815</name>
    <dbReference type="NCBI Taxonomy" id="226126"/>
    <lineage>
        <taxon>Eukaryota</taxon>
        <taxon>Fungi</taxon>
        <taxon>Dikarya</taxon>
        <taxon>Ascomycota</taxon>
        <taxon>Saccharomycotina</taxon>
        <taxon>Saccharomycetes</taxon>
        <taxon>Saccharomycetales</taxon>
        <taxon>Saccharomycetaceae</taxon>
        <taxon>Saccharomyces</taxon>
    </lineage>
</organism>
<dbReference type="EMBL" id="OX365760">
    <property type="protein sequence ID" value="CAI4037723.1"/>
    <property type="molecule type" value="Genomic_DNA"/>
</dbReference>
<feature type="compositionally biased region" description="Low complexity" evidence="2">
    <location>
        <begin position="204"/>
        <end position="225"/>
    </location>
</feature>
<feature type="compositionally biased region" description="Basic and acidic residues" evidence="2">
    <location>
        <begin position="417"/>
        <end position="429"/>
    </location>
</feature>
<dbReference type="InterPro" id="IPR051937">
    <property type="entry name" value="R3H_domain_containing"/>
</dbReference>
<feature type="domain" description="R3H" evidence="3">
    <location>
        <begin position="26"/>
        <end position="88"/>
    </location>
</feature>